<comment type="subcellular location">
    <subcellularLocation>
        <location evidence="1">Mitochondrion</location>
    </subcellularLocation>
</comment>
<evidence type="ECO:0000256" key="3">
    <source>
        <dbReference type="SAM" id="MobiDB-lite"/>
    </source>
</evidence>
<dbReference type="GO" id="GO:0005739">
    <property type="term" value="C:mitochondrion"/>
    <property type="evidence" value="ECO:0007669"/>
    <property type="project" value="UniProtKB-SubCell"/>
</dbReference>
<dbReference type="InterPro" id="IPR011335">
    <property type="entry name" value="Restrct_endonuc-II-like"/>
</dbReference>
<dbReference type="InterPro" id="IPR018828">
    <property type="entry name" value="RRG7"/>
</dbReference>
<dbReference type="AlphaFoldDB" id="A0A9Q0AJ09"/>
<evidence type="ECO:0000313" key="5">
    <source>
        <dbReference type="Proteomes" id="UP000829685"/>
    </source>
</evidence>
<accession>A0A9Q0AJ09</accession>
<keyword evidence="5" id="KW-1185">Reference proteome</keyword>
<reference evidence="4" key="1">
    <citation type="submission" date="2021-03" db="EMBL/GenBank/DDBJ databases">
        <title>Revisited historic fungal species revealed as producer of novel bioactive compounds through whole genome sequencing and comparative genomics.</title>
        <authorList>
            <person name="Vignolle G.A."/>
            <person name="Hochenegger N."/>
            <person name="Mach R.L."/>
            <person name="Mach-Aigner A.R."/>
            <person name="Javad Rahimi M."/>
            <person name="Salim K.A."/>
            <person name="Chan C.M."/>
            <person name="Lim L.B.L."/>
            <person name="Cai F."/>
            <person name="Druzhinina I.S."/>
            <person name="U'Ren J.M."/>
            <person name="Derntl C."/>
        </authorList>
    </citation>
    <scope>NUCLEOTIDE SEQUENCE</scope>
    <source>
        <strain evidence="4">TUCIM 5799</strain>
    </source>
</reference>
<evidence type="ECO:0000256" key="1">
    <source>
        <dbReference type="ARBA" id="ARBA00004173"/>
    </source>
</evidence>
<organism evidence="4 5">
    <name type="scientific">Neoarthrinium moseri</name>
    <dbReference type="NCBI Taxonomy" id="1658444"/>
    <lineage>
        <taxon>Eukaryota</taxon>
        <taxon>Fungi</taxon>
        <taxon>Dikarya</taxon>
        <taxon>Ascomycota</taxon>
        <taxon>Pezizomycotina</taxon>
        <taxon>Sordariomycetes</taxon>
        <taxon>Xylariomycetidae</taxon>
        <taxon>Amphisphaeriales</taxon>
        <taxon>Apiosporaceae</taxon>
        <taxon>Neoarthrinium</taxon>
    </lineage>
</organism>
<dbReference type="SUPFAM" id="SSF52980">
    <property type="entry name" value="Restriction endonuclease-like"/>
    <property type="match status" value="1"/>
</dbReference>
<dbReference type="EMBL" id="JAFIMR010000061">
    <property type="protein sequence ID" value="KAI1852546.1"/>
    <property type="molecule type" value="Genomic_DNA"/>
</dbReference>
<dbReference type="Pfam" id="PF10356">
    <property type="entry name" value="RRG7"/>
    <property type="match status" value="2"/>
</dbReference>
<protein>
    <submittedName>
        <fullName evidence="4">Uncharacterized protein</fullName>
    </submittedName>
</protein>
<keyword evidence="2" id="KW-0496">Mitochondrion</keyword>
<dbReference type="Gene3D" id="3.40.1350.10">
    <property type="match status" value="1"/>
</dbReference>
<sequence>MRLGTRLSLPHSRRLAPYSRVYYSRPLQARRCLIHTSPLRPRPATSEEELRYPDPSSKEHHDVPSYEAYATRIGLDKNATVYVGTRYEYTVAAALRQFGFDLTRIGRAGDYGIDLLGTWAVPSAPRPLRVLLQCKVSSANTRIGPSMVREIEGAFTGAPPGWRGSSVIGLLVTHRPSTKGIRESLGRSKWPMGFISCSSDGAVQQMLWNSRAEEEGLAGMGIGVRLSEASSDQELVLTWKGKPVPSNEQSMSQ</sequence>
<comment type="caution">
    <text evidence="4">The sequence shown here is derived from an EMBL/GenBank/DDBJ whole genome shotgun (WGS) entry which is preliminary data.</text>
</comment>
<proteinExistence type="predicted"/>
<feature type="region of interest" description="Disordered" evidence="3">
    <location>
        <begin position="36"/>
        <end position="63"/>
    </location>
</feature>
<dbReference type="InterPro" id="IPR011856">
    <property type="entry name" value="tRNA_endonuc-like_dom_sf"/>
</dbReference>
<dbReference type="GO" id="GO:0003676">
    <property type="term" value="F:nucleic acid binding"/>
    <property type="evidence" value="ECO:0007669"/>
    <property type="project" value="InterPro"/>
</dbReference>
<dbReference type="PANTHER" id="PTHR28133">
    <property type="entry name" value="REQUIRED FOR RESPIRATORY GROWTH PROTEIN 7, MITOCHONDRIAL"/>
    <property type="match status" value="1"/>
</dbReference>
<dbReference type="GO" id="GO:0006302">
    <property type="term" value="P:double-strand break repair"/>
    <property type="evidence" value="ECO:0007669"/>
    <property type="project" value="UniProtKB-ARBA"/>
</dbReference>
<dbReference type="Proteomes" id="UP000829685">
    <property type="component" value="Unassembled WGS sequence"/>
</dbReference>
<feature type="compositionally biased region" description="Basic and acidic residues" evidence="3">
    <location>
        <begin position="48"/>
        <end position="63"/>
    </location>
</feature>
<evidence type="ECO:0000313" key="4">
    <source>
        <dbReference type="EMBL" id="KAI1852546.1"/>
    </source>
</evidence>
<name>A0A9Q0AJ09_9PEZI</name>
<gene>
    <name evidence="4" type="ORF">JX265_013005</name>
</gene>
<dbReference type="PANTHER" id="PTHR28133:SF1">
    <property type="entry name" value="REQUIRED FOR RESPIRATORY GROWTH PROTEIN 7, MITOCHONDRIAL"/>
    <property type="match status" value="1"/>
</dbReference>
<evidence type="ECO:0000256" key="2">
    <source>
        <dbReference type="ARBA" id="ARBA00023128"/>
    </source>
</evidence>